<proteinExistence type="predicted"/>
<evidence type="ECO:0000313" key="4">
    <source>
        <dbReference type="Proteomes" id="UP000199013"/>
    </source>
</evidence>
<evidence type="ECO:0000313" key="3">
    <source>
        <dbReference type="EMBL" id="SBW21112.1"/>
    </source>
</evidence>
<reference evidence="4" key="1">
    <citation type="submission" date="2016-02" db="EMBL/GenBank/DDBJ databases">
        <authorList>
            <person name="Wibberg D."/>
        </authorList>
    </citation>
    <scope>NUCLEOTIDE SEQUENCE [LARGE SCALE GENOMIC DNA]</scope>
</reference>
<gene>
    <name evidence="3" type="ORF">FDG2_1906</name>
</gene>
<dbReference type="InterPro" id="IPR041657">
    <property type="entry name" value="HTH_17"/>
</dbReference>
<feature type="domain" description="Helix-turn-helix" evidence="2">
    <location>
        <begin position="63"/>
        <end position="109"/>
    </location>
</feature>
<dbReference type="Proteomes" id="UP000199013">
    <property type="component" value="Unassembled WGS sequence"/>
</dbReference>
<accession>A0A1C3NWK7</accession>
<dbReference type="EMBL" id="FLUV01000792">
    <property type="protein sequence ID" value="SBW21112.1"/>
    <property type="molecule type" value="Genomic_DNA"/>
</dbReference>
<sequence length="118" mass="12874">MTAPALDPRQKMTALRAEVRDLLEQVDRLFERGARQLDAATRPPASDPVGTATDPLADLPALISVEKAAGLLGLSRANAYRCAKNGDIPTRRLGGRVYVITARLRELLEPDLRQDADQ</sequence>
<evidence type="ECO:0000259" key="2">
    <source>
        <dbReference type="Pfam" id="PF12728"/>
    </source>
</evidence>
<evidence type="ECO:0000256" key="1">
    <source>
        <dbReference type="SAM" id="MobiDB-lite"/>
    </source>
</evidence>
<keyword evidence="4" id="KW-1185">Reference proteome</keyword>
<protein>
    <recommendedName>
        <fullName evidence="2">Helix-turn-helix domain-containing protein</fullName>
    </recommendedName>
</protein>
<dbReference type="AlphaFoldDB" id="A0A1C3NWK7"/>
<dbReference type="Pfam" id="PF12728">
    <property type="entry name" value="HTH_17"/>
    <property type="match status" value="1"/>
</dbReference>
<name>A0A1C3NWK7_9ACTN</name>
<feature type="region of interest" description="Disordered" evidence="1">
    <location>
        <begin position="34"/>
        <end position="53"/>
    </location>
</feature>
<organism evidence="3 4">
    <name type="scientific">Candidatus Protofrankia californiensis</name>
    <dbReference type="NCBI Taxonomy" id="1839754"/>
    <lineage>
        <taxon>Bacteria</taxon>
        <taxon>Bacillati</taxon>
        <taxon>Actinomycetota</taxon>
        <taxon>Actinomycetes</taxon>
        <taxon>Frankiales</taxon>
        <taxon>Frankiaceae</taxon>
        <taxon>Protofrankia</taxon>
    </lineage>
</organism>